<keyword evidence="2" id="KW-1185">Reference proteome</keyword>
<gene>
    <name evidence="1" type="ORF">BACCIP111899_01970</name>
</gene>
<dbReference type="EMBL" id="CAKJTI010000007">
    <property type="protein sequence ID" value="CAG9612792.1"/>
    <property type="molecule type" value="Genomic_DNA"/>
</dbReference>
<evidence type="ECO:0000313" key="2">
    <source>
        <dbReference type="Proteomes" id="UP000789423"/>
    </source>
</evidence>
<proteinExistence type="predicted"/>
<dbReference type="RefSeq" id="WP_230574910.1">
    <property type="nucleotide sequence ID" value="NZ_CAKJTI010000007.1"/>
</dbReference>
<name>A0ABN7ZVU2_9BACI</name>
<sequence>MQLEQGWKANFLTVVQQSEYKKGALLSQLLFEDGEEVEELVDDYGYEEIINREHDDELEEILGEELFYELERNVFVSSQSKEKFISFINGLGFHLLDCIVLLESEFHVDSAMFSSDAVKKMEKRFHKFPYVEGEQTIFDMTLEEVVELLEGVSNLQIKENMTV</sequence>
<accession>A0ABN7ZVU2</accession>
<dbReference type="Proteomes" id="UP000789423">
    <property type="component" value="Unassembled WGS sequence"/>
</dbReference>
<protein>
    <recommendedName>
        <fullName evidence="3">Group-specific protein</fullName>
    </recommendedName>
</protein>
<evidence type="ECO:0008006" key="3">
    <source>
        <dbReference type="Google" id="ProtNLM"/>
    </source>
</evidence>
<comment type="caution">
    <text evidence="1">The sequence shown here is derived from an EMBL/GenBank/DDBJ whole genome shotgun (WGS) entry which is preliminary data.</text>
</comment>
<organism evidence="1 2">
    <name type="scientific">Bacillus rhizoplanae</name>
    <dbReference type="NCBI Taxonomy" id="2880966"/>
    <lineage>
        <taxon>Bacteria</taxon>
        <taxon>Bacillati</taxon>
        <taxon>Bacillota</taxon>
        <taxon>Bacilli</taxon>
        <taxon>Bacillales</taxon>
        <taxon>Bacillaceae</taxon>
        <taxon>Bacillus</taxon>
    </lineage>
</organism>
<evidence type="ECO:0000313" key="1">
    <source>
        <dbReference type="EMBL" id="CAG9612792.1"/>
    </source>
</evidence>
<reference evidence="1 2" key="1">
    <citation type="submission" date="2021-10" db="EMBL/GenBank/DDBJ databases">
        <authorList>
            <person name="Criscuolo A."/>
        </authorList>
    </citation>
    <scope>NUCLEOTIDE SEQUENCE [LARGE SCALE GENOMIC DNA]</scope>
    <source>
        <strain evidence="2">CIP 111899</strain>
    </source>
</reference>